<reference evidence="2 3" key="1">
    <citation type="submission" date="2015-01" db="EMBL/GenBank/DDBJ databases">
        <title>Evolution of Trichinella species and genotypes.</title>
        <authorList>
            <person name="Korhonen P.K."/>
            <person name="Edoardo P."/>
            <person name="Giuseppe L.R."/>
            <person name="Gasser R.B."/>
        </authorList>
    </citation>
    <scope>NUCLEOTIDE SEQUENCE [LARGE SCALE GENOMIC DNA]</scope>
    <source>
        <strain evidence="2">ISS120</strain>
    </source>
</reference>
<proteinExistence type="predicted"/>
<dbReference type="AlphaFoldDB" id="A0A0V1CB05"/>
<dbReference type="EMBL" id="JYDI01000289">
    <property type="protein sequence ID" value="KRY46407.1"/>
    <property type="molecule type" value="Genomic_DNA"/>
</dbReference>
<feature type="region of interest" description="Disordered" evidence="1">
    <location>
        <begin position="1"/>
        <end position="23"/>
    </location>
</feature>
<evidence type="ECO:0000313" key="3">
    <source>
        <dbReference type="Proteomes" id="UP000054653"/>
    </source>
</evidence>
<evidence type="ECO:0000256" key="1">
    <source>
        <dbReference type="SAM" id="MobiDB-lite"/>
    </source>
</evidence>
<evidence type="ECO:0000313" key="2">
    <source>
        <dbReference type="EMBL" id="KRY46407.1"/>
    </source>
</evidence>
<gene>
    <name evidence="2" type="ORF">T03_13763</name>
</gene>
<name>A0A0V1CB05_TRIBR</name>
<comment type="caution">
    <text evidence="2">The sequence shown here is derived from an EMBL/GenBank/DDBJ whole genome shotgun (WGS) entry which is preliminary data.</text>
</comment>
<dbReference type="Proteomes" id="UP000054653">
    <property type="component" value="Unassembled WGS sequence"/>
</dbReference>
<keyword evidence="3" id="KW-1185">Reference proteome</keyword>
<accession>A0A0V1CB05</accession>
<sequence>MQKIKSPKSNLMPLSALKNGPIPPLLENPTSPVLGLNEPPKFWPPSTKPLIMDQLLPNPPR</sequence>
<protein>
    <submittedName>
        <fullName evidence="2">Uncharacterized protein</fullName>
    </submittedName>
</protein>
<organism evidence="2 3">
    <name type="scientific">Trichinella britovi</name>
    <name type="common">Parasitic roundworm</name>
    <dbReference type="NCBI Taxonomy" id="45882"/>
    <lineage>
        <taxon>Eukaryota</taxon>
        <taxon>Metazoa</taxon>
        <taxon>Ecdysozoa</taxon>
        <taxon>Nematoda</taxon>
        <taxon>Enoplea</taxon>
        <taxon>Dorylaimia</taxon>
        <taxon>Trichinellida</taxon>
        <taxon>Trichinellidae</taxon>
        <taxon>Trichinella</taxon>
    </lineage>
</organism>